<sequence length="77" mass="9018">MEPLNEQNFITNVVKKIFSAIINDRNQSLNRAMQKDPRYQKILADVKKSRRELHALVVDELKRNPKLAAKYRLVKGL</sequence>
<organism evidence="1">
    <name type="scientific">marine sediment metagenome</name>
    <dbReference type="NCBI Taxonomy" id="412755"/>
    <lineage>
        <taxon>unclassified sequences</taxon>
        <taxon>metagenomes</taxon>
        <taxon>ecological metagenomes</taxon>
    </lineage>
</organism>
<name>A0A0F9D4L1_9ZZZZ</name>
<dbReference type="AlphaFoldDB" id="A0A0F9D4L1"/>
<reference evidence="1" key="1">
    <citation type="journal article" date="2015" name="Nature">
        <title>Complex archaea that bridge the gap between prokaryotes and eukaryotes.</title>
        <authorList>
            <person name="Spang A."/>
            <person name="Saw J.H."/>
            <person name="Jorgensen S.L."/>
            <person name="Zaremba-Niedzwiedzka K."/>
            <person name="Martijn J."/>
            <person name="Lind A.E."/>
            <person name="van Eijk R."/>
            <person name="Schleper C."/>
            <person name="Guy L."/>
            <person name="Ettema T.J."/>
        </authorList>
    </citation>
    <scope>NUCLEOTIDE SEQUENCE</scope>
</reference>
<evidence type="ECO:0000313" key="1">
    <source>
        <dbReference type="EMBL" id="KKL56698.1"/>
    </source>
</evidence>
<gene>
    <name evidence="1" type="ORF">LCGC14_2242830</name>
</gene>
<accession>A0A0F9D4L1</accession>
<protein>
    <submittedName>
        <fullName evidence="1">Uncharacterized protein</fullName>
    </submittedName>
</protein>
<comment type="caution">
    <text evidence="1">The sequence shown here is derived from an EMBL/GenBank/DDBJ whole genome shotgun (WGS) entry which is preliminary data.</text>
</comment>
<proteinExistence type="predicted"/>
<dbReference type="EMBL" id="LAZR01030407">
    <property type="protein sequence ID" value="KKL56698.1"/>
    <property type="molecule type" value="Genomic_DNA"/>
</dbReference>